<evidence type="ECO:0000313" key="2">
    <source>
        <dbReference type="Proteomes" id="UP000004295"/>
    </source>
</evidence>
<comment type="caution">
    <text evidence="1">The sequence shown here is derived from an EMBL/GenBank/DDBJ whole genome shotgun (WGS) entry which is preliminary data.</text>
</comment>
<dbReference type="eggNOG" id="ENOG5033W6B">
    <property type="taxonomic scope" value="Bacteria"/>
</dbReference>
<proteinExistence type="predicted"/>
<organism evidence="1 2">
    <name type="scientific">Porphyromonas endodontalis (strain ATCC 35406 / DSM 24491 / JCM 8526 / CCUG 16442 / BCRC 14492 / NCTC 13058 / HG 370)</name>
    <name type="common">Bacteroides endodontalis</name>
    <dbReference type="NCBI Taxonomy" id="553175"/>
    <lineage>
        <taxon>Bacteria</taxon>
        <taxon>Pseudomonadati</taxon>
        <taxon>Bacteroidota</taxon>
        <taxon>Bacteroidia</taxon>
        <taxon>Bacteroidales</taxon>
        <taxon>Porphyromonadaceae</taxon>
        <taxon>Porphyromonas</taxon>
    </lineage>
</organism>
<keyword evidence="2" id="KW-1185">Reference proteome</keyword>
<dbReference type="AlphaFoldDB" id="C3JCH2"/>
<evidence type="ECO:0008006" key="3">
    <source>
        <dbReference type="Google" id="ProtNLM"/>
    </source>
</evidence>
<name>C3JCH2_POREA</name>
<sequence length="111" mass="13016">MTKKEMDVRLLGTWTILEPNDTEVHPKEKTITFHPDGSCIGFHYPGGKRLFYTEDNSRLFIFVYGSGLKLSNWTYERFYKIVGDKLFIWGAKEDMIADRYETAMSYSKTLK</sequence>
<accession>C3JCH2</accession>
<reference evidence="1 2" key="1">
    <citation type="submission" date="2009-04" db="EMBL/GenBank/DDBJ databases">
        <authorList>
            <person name="Sebastian Y."/>
            <person name="Madupu R."/>
            <person name="Durkin A.S."/>
            <person name="Torralba M."/>
            <person name="Methe B."/>
            <person name="Sutton G.G."/>
            <person name="Strausberg R.L."/>
            <person name="Nelson K.E."/>
        </authorList>
    </citation>
    <scope>NUCLEOTIDE SEQUENCE [LARGE SCALE GENOMIC DNA]</scope>
    <source>
        <strain evidence="2">ATCC 35406 / BCRC 14492 / JCM 8526 / NCTC 13058 / HG 370</strain>
    </source>
</reference>
<dbReference type="STRING" id="553175.POREN0001_0117"/>
<evidence type="ECO:0000313" key="1">
    <source>
        <dbReference type="EMBL" id="EEN82144.1"/>
    </source>
</evidence>
<dbReference type="EMBL" id="ACNN01000032">
    <property type="protein sequence ID" value="EEN82144.1"/>
    <property type="molecule type" value="Genomic_DNA"/>
</dbReference>
<gene>
    <name evidence="1" type="ORF">POREN0001_0117</name>
</gene>
<protein>
    <recommendedName>
        <fullName evidence="3">Lipocalin-like domain-containing protein</fullName>
    </recommendedName>
</protein>
<dbReference type="Proteomes" id="UP000004295">
    <property type="component" value="Unassembled WGS sequence"/>
</dbReference>